<feature type="transmembrane region" description="Helical" evidence="2">
    <location>
        <begin position="66"/>
        <end position="84"/>
    </location>
</feature>
<keyword evidence="2" id="KW-0812">Transmembrane</keyword>
<feature type="region of interest" description="Disordered" evidence="1">
    <location>
        <begin position="351"/>
        <end position="385"/>
    </location>
</feature>
<dbReference type="PANTHER" id="PTHR22168">
    <property type="entry name" value="TMEM26 PROTEIN"/>
    <property type="match status" value="1"/>
</dbReference>
<evidence type="ECO:0000256" key="2">
    <source>
        <dbReference type="SAM" id="Phobius"/>
    </source>
</evidence>
<feature type="compositionally biased region" description="Basic residues" evidence="1">
    <location>
        <begin position="358"/>
        <end position="369"/>
    </location>
</feature>
<feature type="compositionally biased region" description="Low complexity" evidence="1">
    <location>
        <begin position="501"/>
        <end position="527"/>
    </location>
</feature>
<comment type="caution">
    <text evidence="3">The sequence shown here is derived from an EMBL/GenBank/DDBJ whole genome shotgun (WGS) entry which is preliminary data.</text>
</comment>
<keyword evidence="2" id="KW-1133">Transmembrane helix</keyword>
<proteinExistence type="predicted"/>
<accession>A0AAV2H1B3</accession>
<dbReference type="AlphaFoldDB" id="A0AAV2H1B3"/>
<evidence type="ECO:0000313" key="4">
    <source>
        <dbReference type="Proteomes" id="UP001497497"/>
    </source>
</evidence>
<feature type="transmembrane region" description="Helical" evidence="2">
    <location>
        <begin position="127"/>
        <end position="146"/>
    </location>
</feature>
<feature type="compositionally biased region" description="Acidic residues" evidence="1">
    <location>
        <begin position="303"/>
        <end position="312"/>
    </location>
</feature>
<keyword evidence="4" id="KW-1185">Reference proteome</keyword>
<dbReference type="Pfam" id="PF09772">
    <property type="entry name" value="Tmem26"/>
    <property type="match status" value="1"/>
</dbReference>
<feature type="compositionally biased region" description="Low complexity" evidence="1">
    <location>
        <begin position="320"/>
        <end position="330"/>
    </location>
</feature>
<feature type="compositionally biased region" description="Basic and acidic residues" evidence="1">
    <location>
        <begin position="374"/>
        <end position="384"/>
    </location>
</feature>
<feature type="compositionally biased region" description="Low complexity" evidence="1">
    <location>
        <begin position="428"/>
        <end position="446"/>
    </location>
</feature>
<gene>
    <name evidence="3" type="ORF">GSLYS_00001637001</name>
</gene>
<feature type="transmembrane region" description="Helical" evidence="2">
    <location>
        <begin position="12"/>
        <end position="29"/>
    </location>
</feature>
<evidence type="ECO:0000313" key="3">
    <source>
        <dbReference type="EMBL" id="CAL1527460.1"/>
    </source>
</evidence>
<reference evidence="3 4" key="1">
    <citation type="submission" date="2024-04" db="EMBL/GenBank/DDBJ databases">
        <authorList>
            <consortium name="Genoscope - CEA"/>
            <person name="William W."/>
        </authorList>
    </citation>
    <scope>NUCLEOTIDE SEQUENCE [LARGE SCALE GENOMIC DNA]</scope>
</reference>
<dbReference type="InterPro" id="IPR019169">
    <property type="entry name" value="Transmembrane_26"/>
</dbReference>
<sequence>MFVLFDILKALLVRGVLGLHALVAAWRVTVGYDEVMYWLMTIILVTFVAEGVYTIIRRKGSEYQRFMPCFFFYLCTILPCIWLLELDKTNDYILSKAGNKTDKYTTETNQSDLDSLAHPEALTPGTWVLLVEEMMPYFLFITRWLLPRGRVTREQLAELLFAFIGIGGDIMEFFSLLGEVEVRANKELVMVVLAIWSFSVLQFTMTITVIHQPKRQRNINVVVAPTVDPDKELEFKKFRNEMFAIILTMFMQDLPFMIVRLYTMIGYGLVNYSLIFFTSKNIMIIGLLLYKICIITSNYCNPEDEEEEDDDGESRRHSSVHSQSSNHVTSGKIDPSLSDAYNLEADAVAKGSRVEKGKKNKSKATKGKPSHQPGAEKDNKEYAYDKPPPNGLIFVNNSGLAVNAYIIPNSNNETRAKSNGTRVPHLQGASRSGRSSPLASKSSSKGSKGEDYIEIEHTTPRGDESHDSGLAQRGSGNVSLKSSEGNEFLASSHDHSPDPIPKQTPSTTPKQTPSTTPKHTPSSSISSLSKVNPNT</sequence>
<dbReference type="Proteomes" id="UP001497497">
    <property type="component" value="Unassembled WGS sequence"/>
</dbReference>
<dbReference type="EMBL" id="CAXITT010000018">
    <property type="protein sequence ID" value="CAL1527460.1"/>
    <property type="molecule type" value="Genomic_DNA"/>
</dbReference>
<evidence type="ECO:0000256" key="1">
    <source>
        <dbReference type="SAM" id="MobiDB-lite"/>
    </source>
</evidence>
<organism evidence="3 4">
    <name type="scientific">Lymnaea stagnalis</name>
    <name type="common">Great pond snail</name>
    <name type="synonym">Helix stagnalis</name>
    <dbReference type="NCBI Taxonomy" id="6523"/>
    <lineage>
        <taxon>Eukaryota</taxon>
        <taxon>Metazoa</taxon>
        <taxon>Spiralia</taxon>
        <taxon>Lophotrochozoa</taxon>
        <taxon>Mollusca</taxon>
        <taxon>Gastropoda</taxon>
        <taxon>Heterobranchia</taxon>
        <taxon>Euthyneura</taxon>
        <taxon>Panpulmonata</taxon>
        <taxon>Hygrophila</taxon>
        <taxon>Lymnaeoidea</taxon>
        <taxon>Lymnaeidae</taxon>
        <taxon>Lymnaea</taxon>
    </lineage>
</organism>
<name>A0AAV2H1B3_LYMST</name>
<feature type="region of interest" description="Disordered" evidence="1">
    <location>
        <begin position="412"/>
        <end position="535"/>
    </location>
</feature>
<feature type="compositionally biased region" description="Polar residues" evidence="1">
    <location>
        <begin position="412"/>
        <end position="421"/>
    </location>
</feature>
<feature type="transmembrane region" description="Helical" evidence="2">
    <location>
        <begin position="189"/>
        <end position="210"/>
    </location>
</feature>
<evidence type="ECO:0008006" key="5">
    <source>
        <dbReference type="Google" id="ProtNLM"/>
    </source>
</evidence>
<feature type="region of interest" description="Disordered" evidence="1">
    <location>
        <begin position="303"/>
        <end position="335"/>
    </location>
</feature>
<keyword evidence="2" id="KW-0472">Membrane</keyword>
<feature type="transmembrane region" description="Helical" evidence="2">
    <location>
        <begin position="35"/>
        <end position="54"/>
    </location>
</feature>
<protein>
    <recommendedName>
        <fullName evidence="5">Transmembrane protein 26</fullName>
    </recommendedName>
</protein>
<feature type="compositionally biased region" description="Polar residues" evidence="1">
    <location>
        <begin position="474"/>
        <end position="485"/>
    </location>
</feature>
<feature type="compositionally biased region" description="Basic and acidic residues" evidence="1">
    <location>
        <begin position="447"/>
        <end position="467"/>
    </location>
</feature>
<feature type="transmembrane region" description="Helical" evidence="2">
    <location>
        <begin position="158"/>
        <end position="177"/>
    </location>
</feature>
<dbReference type="PANTHER" id="PTHR22168:SF3">
    <property type="entry name" value="TRANSMEMBRANE PROTEIN 26"/>
    <property type="match status" value="1"/>
</dbReference>